<comment type="caution">
    <text evidence="1">The sequence shown here is derived from an EMBL/GenBank/DDBJ whole genome shotgun (WGS) entry which is preliminary data.</text>
</comment>
<dbReference type="EMBL" id="JAUTXU010000193">
    <property type="protein sequence ID" value="KAK3699794.1"/>
    <property type="molecule type" value="Genomic_DNA"/>
</dbReference>
<reference evidence="1" key="1">
    <citation type="submission" date="2023-07" db="EMBL/GenBank/DDBJ databases">
        <title>Black Yeasts Isolated from many extreme environments.</title>
        <authorList>
            <person name="Coleine C."/>
            <person name="Stajich J.E."/>
            <person name="Selbmann L."/>
        </authorList>
    </citation>
    <scope>NUCLEOTIDE SEQUENCE</scope>
    <source>
        <strain evidence="1">CCFEE 5714</strain>
    </source>
</reference>
<evidence type="ECO:0000313" key="2">
    <source>
        <dbReference type="Proteomes" id="UP001281147"/>
    </source>
</evidence>
<gene>
    <name evidence="1" type="ORF">LTR37_016303</name>
</gene>
<keyword evidence="2" id="KW-1185">Reference proteome</keyword>
<name>A0ACC3MNA9_9PEZI</name>
<evidence type="ECO:0000313" key="1">
    <source>
        <dbReference type="EMBL" id="KAK3699794.1"/>
    </source>
</evidence>
<proteinExistence type="predicted"/>
<organism evidence="1 2">
    <name type="scientific">Vermiconidia calcicola</name>
    <dbReference type="NCBI Taxonomy" id="1690605"/>
    <lineage>
        <taxon>Eukaryota</taxon>
        <taxon>Fungi</taxon>
        <taxon>Dikarya</taxon>
        <taxon>Ascomycota</taxon>
        <taxon>Pezizomycotina</taxon>
        <taxon>Dothideomycetes</taxon>
        <taxon>Dothideomycetidae</taxon>
        <taxon>Mycosphaerellales</taxon>
        <taxon>Extremaceae</taxon>
        <taxon>Vermiconidia</taxon>
    </lineage>
</organism>
<accession>A0ACC3MNA9</accession>
<protein>
    <submittedName>
        <fullName evidence="1">Uncharacterized protein</fullName>
    </submittedName>
</protein>
<dbReference type="Proteomes" id="UP001281147">
    <property type="component" value="Unassembled WGS sequence"/>
</dbReference>
<sequence length="909" mass="104752">MAPSSSVLSETLQSITVTKIRELEKQKRTYNSRKDKIIEAANKEDDLRARLDILLDGSKTLCEKKTSTERHNIECWLSQSRFDPSISDEKLLSFEEQLLNLLDRGSRKLDLAHLYSRLLTEWIQSPTSNDAELDDPAGSGSDESFEVVQDAQKARLEQLRDKFARVVFEPLETNEAEIDNYLTSLFEGEHGAKTLKSLRKQVQRCGERMHSPNFLLEDQSLRWCIKALLKNDLLNDEKKASLNDFLKDEAVLSEIRDVLNMRFRDLKDWEWNLGDDGMPVVPRQSLNGKWRVMMDEDVLQALLTHWIGTTWAVEMKSALKRTRHSARLWKQYTRLPEDENAKLCYYTAFDGDIGDLGTNVASERQRIYDEDFFISPLPDKFFEEAGGYDDDDDVPNTNDRKSPKDIKQLLLRTLTTEVIMRRSLDGEVAVVQSDFQWFATGVAHTTVFATLRFLGFQEEWITFFKKVLEPPLNMLDGNPVRTRKRGLPMAHIFEKLFGELILYFLDLAVAQSDGMILYRFHDDLWLAGAPRACADAWRTMEGFAQVMGLEFNKNKTGSVYLTNGHCEKALAVLDALPDGPVEMNFLTLDPERGCWIINQEHVRKHVEQLQRQLVDSKSVLQWIKTWNSCIGRFFSYTFGEPAHCFGKDHINKTLQTHTDIQKLLFKDGDTGTTVSKHVKAMLSSSFDVDDVPDAFLFMPESLGGLGLKNPFVPLLLLRQNTCDDPEERMRKYEPEEREAYDQAKKDFESLGEKERRKRYKAAFSDEDDEIYKPALAWEDAQTFLTFEDYSKYRECHSWRLHQIYTHLLRQPATRGVIETASLEHARRDMESPPDGLGSGQSKDEEMLWTVQYLEDELIEKFGGLEVVDTALLPMGNFIYKQDSKGPYANTLTGVLKALRSRKVTWQMVL</sequence>